<dbReference type="Gene3D" id="1.10.150.50">
    <property type="entry name" value="Transcription Factor, Ets-1"/>
    <property type="match status" value="1"/>
</dbReference>
<gene>
    <name evidence="2" type="ORF">MCOR_762</name>
</gene>
<feature type="region of interest" description="Disordered" evidence="1">
    <location>
        <begin position="1620"/>
        <end position="1660"/>
    </location>
</feature>
<dbReference type="Gene3D" id="1.25.40.10">
    <property type="entry name" value="Tetratricopeptide repeat domain"/>
    <property type="match status" value="1"/>
</dbReference>
<proteinExistence type="predicted"/>
<organism evidence="2 3">
    <name type="scientific">Mytilus coruscus</name>
    <name type="common">Sea mussel</name>
    <dbReference type="NCBI Taxonomy" id="42192"/>
    <lineage>
        <taxon>Eukaryota</taxon>
        <taxon>Metazoa</taxon>
        <taxon>Spiralia</taxon>
        <taxon>Lophotrochozoa</taxon>
        <taxon>Mollusca</taxon>
        <taxon>Bivalvia</taxon>
        <taxon>Autobranchia</taxon>
        <taxon>Pteriomorphia</taxon>
        <taxon>Mytilida</taxon>
        <taxon>Mytiloidea</taxon>
        <taxon>Mytilidae</taxon>
        <taxon>Mytilinae</taxon>
        <taxon>Mytilus</taxon>
    </lineage>
</organism>
<dbReference type="InterPro" id="IPR011990">
    <property type="entry name" value="TPR-like_helical_dom_sf"/>
</dbReference>
<protein>
    <submittedName>
        <fullName evidence="2">SAMD9</fullName>
    </submittedName>
</protein>
<evidence type="ECO:0000256" key="1">
    <source>
        <dbReference type="SAM" id="MobiDB-lite"/>
    </source>
</evidence>
<sequence length="1723" mass="198453">MPFSSNTCSTKYGLKFFISISLKIDALNLNLQEVHDWACHFGKAHMSNDLQIGKLDADAKTLLFGYFKKDKDAFTFLYDIEDTLLSDWTSRSNSELIQEILDDKAFLSEVIKSAFPEAKESTRPVNRKKRKKRSRRNLKHFEIGFEGFSPVNPSEELYERERQESESSQCSDVETIGEICSNAEVNKETLSDDIKSVEEFYNWVKNVLKENFDDTSAAEQLRENDIDGCVFEQMPEQDLKEFLPKYGQRKKVIKLWNERKNILKVNASEQSTSYDEKSKFQEFRPFDCQAAYRHKYSKGAFFQVTEKRPGNQLSPVHKYVSLNSVERKKEAHDFAMDVIRFGSACMNEKTNGTIHFGINALENGKSQISGCRVATQLIERMLTKLIRMSFYDGQVSIALSCIRPPQFIEVIGENLAQSLYVVEVDVVPATRFVERFAYFLKTMDDDQHQSVIYRFDGKVNELNRKQTDQFMEEENAKLFSERQKLENLKYRGQENKNKHLQDFLCGGSKYLELSTFPIVILNNNNGQTAESLKFLKYIKGRAFFDFSPFDVSDTVQKYFETNHEMAFNTNYIEDFDPRKCDEKTHKQTTDIVIETALPNWIYCNGSKSNSLTEPSQWKIQRLGSFRKAFETFLEQCSPGRERILILLLGHDSITTEAVEEVFIKCQTNCLVLSESETISSPLRQSLQRRNIFLSSTNIDNLFLDGLPWNQVLDAVKRFSKAPVSAGVLEIPRSNGVPFELPEIEVQQLCDIEIVGRNKFFESKETDSDSHDDKEAKMKESRESFYSGGTASWSNFNTSDEVLVREIHPSLYNYVYEAMSSNSNHAVKKVILYHQPGAGGSTTSRQILWNLRGQYRCCIVKNVTMQTCEQINRFRMYGEESEVKASPVLVLIDIDEEDKLANFCDEIISEGQKSCCDTYAVLLICCRVSEVPTNRGVSPHVFLEQHLSDSEQIWFRKKSKDLADWHSSNRGSDPDTLLAFNLMKANYDQNSIDKSITKYVTDPLLTKDYMLLLKYVSFINYFDLGFQPVPMHCFDHVLSNLNWVNHIPQPFRILVNTNIQVNGVCGEIPCLRIATNLMSRLVLNAVLKYEKQKGEVSSTIGEVAKELLHSKVIPQHVTAQYDKMFEKILGNIVKKRGFTGEKLNQFCNLITELLENSDVDLAIDIVDRIYYITDDPMVGQQQARLHAEMQNWNEAQDSIAKAIKQKPDHSYLTHTRGQIYKLEFDNYVKENKNKLDESQIERALEISKNAVIYFKECQRISRTENVFPQNPAGFDGEIKVGIDILKVIHPPDVIAICEKQHHQGYKFRDVLSGCMCKFLKGMPDDVFSAIEILEADIYLTEKENEHRSLHCDHFLTILANGLLESYKKEFQKLLYRSIDRYSYKEENVHSFIAATKADDKILIEILRNSSFGDYNLDKKEMRKILASALELFLRDHQLPEGKYDEVLYLSRIFYEQTTDTNPTCTLEAHLMITALHWPLPLKNTIRDKLCPHSLFIGALQSWQTFVNKKPIKPRGADKMICYLSNVTFPCLVKAENATKEKIYDFEALVCHGGSEVEMIPYAFRSRNIAPIRIATLNKIRMSSYWNKTFPIIIGFGLNGPKAQLLQSINFETSSCNNPQKVFDDKKQFTGPKNQSQRNRGGYTHAPRGRYNGPPPSRQPWVRPPQFIPPVYGYSNEMSTLHMMYDPYSMQQMQRGVNRMQRPPYRGTYFCIVKTKNGSSVELKS</sequence>
<dbReference type="EMBL" id="CACVKT020000183">
    <property type="protein sequence ID" value="CAC5356774.1"/>
    <property type="molecule type" value="Genomic_DNA"/>
</dbReference>
<evidence type="ECO:0000313" key="3">
    <source>
        <dbReference type="Proteomes" id="UP000507470"/>
    </source>
</evidence>
<dbReference type="GO" id="GO:0005737">
    <property type="term" value="C:cytoplasm"/>
    <property type="evidence" value="ECO:0007669"/>
    <property type="project" value="TreeGrafter"/>
</dbReference>
<name>A0A6J7ZWG1_MYTCO</name>
<dbReference type="PANTHER" id="PTHR16155">
    <property type="entry name" value="DED DOMAIN-CONTAINING PROTEIN"/>
    <property type="match status" value="1"/>
</dbReference>
<accession>A0A6J7ZWG1</accession>
<evidence type="ECO:0000313" key="2">
    <source>
        <dbReference type="EMBL" id="CAC5356774.1"/>
    </source>
</evidence>
<feature type="compositionally biased region" description="Pro residues" evidence="1">
    <location>
        <begin position="1651"/>
        <end position="1660"/>
    </location>
</feature>
<dbReference type="Proteomes" id="UP000507470">
    <property type="component" value="Unassembled WGS sequence"/>
</dbReference>
<keyword evidence="3" id="KW-1185">Reference proteome</keyword>
<reference evidence="2 3" key="1">
    <citation type="submission" date="2020-06" db="EMBL/GenBank/DDBJ databases">
        <authorList>
            <person name="Li R."/>
            <person name="Bekaert M."/>
        </authorList>
    </citation>
    <scope>NUCLEOTIDE SEQUENCE [LARGE SCALE GENOMIC DNA]</scope>
    <source>
        <strain evidence="3">wild</strain>
    </source>
</reference>
<dbReference type="OrthoDB" id="6127728at2759"/>
<dbReference type="PANTHER" id="PTHR16155:SF19">
    <property type="entry name" value="DED DOMAIN-CONTAINING PROTEIN"/>
    <property type="match status" value="1"/>
</dbReference>
<dbReference type="InterPro" id="IPR013761">
    <property type="entry name" value="SAM/pointed_sf"/>
</dbReference>